<dbReference type="Gene3D" id="1.25.40.10">
    <property type="entry name" value="Tetratricopeptide repeat domain"/>
    <property type="match status" value="5"/>
</dbReference>
<feature type="repeat" description="PPR" evidence="2">
    <location>
        <begin position="286"/>
        <end position="320"/>
    </location>
</feature>
<dbReference type="GO" id="GO:0003723">
    <property type="term" value="F:RNA binding"/>
    <property type="evidence" value="ECO:0007669"/>
    <property type="project" value="InterPro"/>
</dbReference>
<dbReference type="InterPro" id="IPR046848">
    <property type="entry name" value="E_motif"/>
</dbReference>
<gene>
    <name evidence="4" type="ORF">MKW98_028830</name>
</gene>
<dbReference type="InterPro" id="IPR011990">
    <property type="entry name" value="TPR-like_helical_dom_sf"/>
</dbReference>
<keyword evidence="5" id="KW-1185">Reference proteome</keyword>
<organism evidence="4 5">
    <name type="scientific">Papaver atlanticum</name>
    <dbReference type="NCBI Taxonomy" id="357466"/>
    <lineage>
        <taxon>Eukaryota</taxon>
        <taxon>Viridiplantae</taxon>
        <taxon>Streptophyta</taxon>
        <taxon>Embryophyta</taxon>
        <taxon>Tracheophyta</taxon>
        <taxon>Spermatophyta</taxon>
        <taxon>Magnoliopsida</taxon>
        <taxon>Ranunculales</taxon>
        <taxon>Papaveraceae</taxon>
        <taxon>Papaveroideae</taxon>
        <taxon>Papaver</taxon>
    </lineage>
</organism>
<evidence type="ECO:0000256" key="2">
    <source>
        <dbReference type="PROSITE-ProRule" id="PRU00708"/>
    </source>
</evidence>
<protein>
    <recommendedName>
        <fullName evidence="3">DYW domain-containing protein</fullName>
    </recommendedName>
</protein>
<keyword evidence="1" id="KW-0677">Repeat</keyword>
<evidence type="ECO:0000259" key="3">
    <source>
        <dbReference type="Pfam" id="PF14432"/>
    </source>
</evidence>
<evidence type="ECO:0000313" key="5">
    <source>
        <dbReference type="Proteomes" id="UP001202328"/>
    </source>
</evidence>
<dbReference type="Pfam" id="PF01535">
    <property type="entry name" value="PPR"/>
    <property type="match status" value="4"/>
</dbReference>
<dbReference type="FunFam" id="1.25.40.10:FF:000366">
    <property type="entry name" value="Pentatricopeptide (PPR) repeat-containing protein"/>
    <property type="match status" value="1"/>
</dbReference>
<dbReference type="EMBL" id="JAJJMB010014829">
    <property type="protein sequence ID" value="KAI3857566.1"/>
    <property type="molecule type" value="Genomic_DNA"/>
</dbReference>
<feature type="repeat" description="PPR" evidence="2">
    <location>
        <begin position="220"/>
        <end position="254"/>
    </location>
</feature>
<dbReference type="FunFam" id="1.25.40.10:FF:000073">
    <property type="entry name" value="Pentatricopeptide repeat-containing protein chloroplastic"/>
    <property type="match status" value="1"/>
</dbReference>
<proteinExistence type="predicted"/>
<accession>A0AAD4S3S5</accession>
<evidence type="ECO:0000313" key="4">
    <source>
        <dbReference type="EMBL" id="KAI3857566.1"/>
    </source>
</evidence>
<name>A0AAD4S3S5_9MAGN</name>
<feature type="repeat" description="PPR" evidence="2">
    <location>
        <begin position="119"/>
        <end position="153"/>
    </location>
</feature>
<dbReference type="Pfam" id="PF20431">
    <property type="entry name" value="E_motif"/>
    <property type="match status" value="1"/>
</dbReference>
<comment type="caution">
    <text evidence="4">The sequence shown here is derived from an EMBL/GenBank/DDBJ whole genome shotgun (WGS) entry which is preliminary data.</text>
</comment>
<dbReference type="FunFam" id="1.25.40.10:FF:000442">
    <property type="entry name" value="Pentatricopeptide repeat-containing protein At3g49710"/>
    <property type="match status" value="1"/>
</dbReference>
<dbReference type="GO" id="GO:0008270">
    <property type="term" value="F:zinc ion binding"/>
    <property type="evidence" value="ECO:0007669"/>
    <property type="project" value="InterPro"/>
</dbReference>
<dbReference type="FunFam" id="1.25.40.10:FF:000970">
    <property type="entry name" value="Pentatricopeptide repeat-containing protein At3g26630, chloroplastic"/>
    <property type="match status" value="1"/>
</dbReference>
<dbReference type="PANTHER" id="PTHR47926:SF533">
    <property type="entry name" value="DYW DOMAIN-CONTAINING PROTEIN"/>
    <property type="match status" value="1"/>
</dbReference>
<feature type="domain" description="DYW" evidence="3">
    <location>
        <begin position="602"/>
        <end position="695"/>
    </location>
</feature>
<dbReference type="NCBIfam" id="TIGR00756">
    <property type="entry name" value="PPR"/>
    <property type="match status" value="4"/>
</dbReference>
<feature type="repeat" description="PPR" evidence="2">
    <location>
        <begin position="57"/>
        <end position="91"/>
    </location>
</feature>
<dbReference type="SUPFAM" id="SSF48452">
    <property type="entry name" value="TPR-like"/>
    <property type="match status" value="1"/>
</dbReference>
<dbReference type="Pfam" id="PF13041">
    <property type="entry name" value="PPR_2"/>
    <property type="match status" value="3"/>
</dbReference>
<reference evidence="4" key="1">
    <citation type="submission" date="2022-04" db="EMBL/GenBank/DDBJ databases">
        <title>A functionally conserved STORR gene fusion in Papaver species that diverged 16.8 million years ago.</title>
        <authorList>
            <person name="Catania T."/>
        </authorList>
    </citation>
    <scope>NUCLEOTIDE SEQUENCE</scope>
    <source>
        <strain evidence="4">S-188037</strain>
    </source>
</reference>
<sequence>MKASQKLREAIDAFLVRGCTATEPYTRLLLECIRANDVNQAKRLQSHIQIQSVEPNSTYLQNCLLHLYVKSGKTNDAVELFDKMPTKDVFSWNVMLSAYSKLGETGNLRATFDKMPARDSISYNTTIAGLAGSGCSVDGLGLFIRMQRDGFEPREYTYVSALNACSKLLDLRRGKQIHGRIVTGNCRGNVFVSSALMDMYAKCGQVEQAGWLFDRINDKNVVLWNSMISGYLKNGRPEKCLDLFLEMKVAGVKPDLVTVSSVLGANFQSGFIDEATRIFKEIKEKDGVCWTTMIVGYAQNNREEDAWMLFSEMLSENVKPDKYTISSVVRVCARLASLVHGKVIHSKAIRNGIESDLLVSSALIDMYSKCGETLDARKVFQAMAVRNVVSWNAMIMGYAQNGQDQEALELYQNMLQEKLKPDNITLVGVLSACSRSGSVELGKKYFSSISELHGMKPTLDHYSCMINLLGRPGRMDEAVDLINSLPEEPNYLIWSTLLSVARVNGDIERAEMAAKHLSELDPLETGPYIILSNMYASAGRWEKVALVRSLMKDKKIRKAPAYSWIQIDYKVHKFVSDDRTHSQNEKIYRKLDSLMKEIQKAGYVPDTHLALHDVGEDEKVESISYHSEKLALAYGLISKPQDRMPIRILKNLRVCKDCHMFMKFVSKLLEQRIILRDTNLFHHFVDGECSCKDYW</sequence>
<dbReference type="PANTHER" id="PTHR47926">
    <property type="entry name" value="PENTATRICOPEPTIDE REPEAT-CONTAINING PROTEIN"/>
    <property type="match status" value="1"/>
</dbReference>
<evidence type="ECO:0000256" key="1">
    <source>
        <dbReference type="ARBA" id="ARBA00022737"/>
    </source>
</evidence>
<dbReference type="InterPro" id="IPR002885">
    <property type="entry name" value="PPR_rpt"/>
</dbReference>
<dbReference type="AlphaFoldDB" id="A0AAD4S3S5"/>
<dbReference type="Pfam" id="PF14432">
    <property type="entry name" value="DYW_deaminase"/>
    <property type="match status" value="1"/>
</dbReference>
<feature type="repeat" description="PPR" evidence="2">
    <location>
        <begin position="387"/>
        <end position="421"/>
    </location>
</feature>
<dbReference type="GO" id="GO:0009451">
    <property type="term" value="P:RNA modification"/>
    <property type="evidence" value="ECO:0007669"/>
    <property type="project" value="InterPro"/>
</dbReference>
<dbReference type="Proteomes" id="UP001202328">
    <property type="component" value="Unassembled WGS sequence"/>
</dbReference>
<dbReference type="PROSITE" id="PS51375">
    <property type="entry name" value="PPR"/>
    <property type="match status" value="5"/>
</dbReference>
<dbReference type="InterPro" id="IPR032867">
    <property type="entry name" value="DYW_dom"/>
</dbReference>
<dbReference type="InterPro" id="IPR046960">
    <property type="entry name" value="PPR_At4g14850-like_plant"/>
</dbReference>